<reference evidence="2 3" key="1">
    <citation type="journal article" date="2023" name="Insect Mol. Biol.">
        <title>Genome sequencing provides insights into the evolution of gene families encoding plant cell wall-degrading enzymes in longhorned beetles.</title>
        <authorList>
            <person name="Shin N.R."/>
            <person name="Okamura Y."/>
            <person name="Kirsch R."/>
            <person name="Pauchet Y."/>
        </authorList>
    </citation>
    <scope>NUCLEOTIDE SEQUENCE [LARGE SCALE GENOMIC DNA]</scope>
    <source>
        <strain evidence="2">EAD_L_NR</strain>
    </source>
</reference>
<evidence type="ECO:0000313" key="3">
    <source>
        <dbReference type="Proteomes" id="UP001159042"/>
    </source>
</evidence>
<accession>A0AAV8W1Z0</accession>
<sequence>MDWKRPQDLAYPKMWGTFEGKRGRYWIQDLTCDYYEEVLQHMCKNFVKKSPICIYTNFSEDEESVNDYKEAWKRMLELKLSLICLTENADDNTTKFVGCNILGRRYKGEKRNVDEVYKGKASRISGRALDHIYQNCVDVYSVLDIDQYMSAFGLYVLPEYRGEGVGYHLLKTRRDVCLAVGMEASVTAFTTISGQKLAEKVGFKDLLEIPYKDLEKIDPLFRFPGIENGDTRTVRLMYNKYEVK</sequence>
<proteinExistence type="predicted"/>
<name>A0AAV8W1Z0_9CUCU</name>
<dbReference type="InterPro" id="IPR000182">
    <property type="entry name" value="GNAT_dom"/>
</dbReference>
<dbReference type="PANTHER" id="PTHR20905">
    <property type="entry name" value="N-ACETYLTRANSFERASE-RELATED"/>
    <property type="match status" value="1"/>
</dbReference>
<dbReference type="Gene3D" id="3.40.630.30">
    <property type="match status" value="1"/>
</dbReference>
<feature type="domain" description="N-acetyltransferase" evidence="1">
    <location>
        <begin position="148"/>
        <end position="203"/>
    </location>
</feature>
<dbReference type="SUPFAM" id="SSF55729">
    <property type="entry name" value="Acyl-CoA N-acyltransferases (Nat)"/>
    <property type="match status" value="1"/>
</dbReference>
<dbReference type="PANTHER" id="PTHR20905:SF32">
    <property type="entry name" value="ARYLALKYLAMINE N-ACETYLTRANSFERASE-LIKE 7, ISOFORM A"/>
    <property type="match status" value="1"/>
</dbReference>
<dbReference type="EMBL" id="JANEYG010000015">
    <property type="protein sequence ID" value="KAJ8920167.1"/>
    <property type="molecule type" value="Genomic_DNA"/>
</dbReference>
<comment type="caution">
    <text evidence="2">The sequence shown here is derived from an EMBL/GenBank/DDBJ whole genome shotgun (WGS) entry which is preliminary data.</text>
</comment>
<dbReference type="GO" id="GO:0008080">
    <property type="term" value="F:N-acetyltransferase activity"/>
    <property type="evidence" value="ECO:0007669"/>
    <property type="project" value="TreeGrafter"/>
</dbReference>
<dbReference type="Proteomes" id="UP001159042">
    <property type="component" value="Unassembled WGS sequence"/>
</dbReference>
<organism evidence="2 3">
    <name type="scientific">Exocentrus adspersus</name>
    <dbReference type="NCBI Taxonomy" id="1586481"/>
    <lineage>
        <taxon>Eukaryota</taxon>
        <taxon>Metazoa</taxon>
        <taxon>Ecdysozoa</taxon>
        <taxon>Arthropoda</taxon>
        <taxon>Hexapoda</taxon>
        <taxon>Insecta</taxon>
        <taxon>Pterygota</taxon>
        <taxon>Neoptera</taxon>
        <taxon>Endopterygota</taxon>
        <taxon>Coleoptera</taxon>
        <taxon>Polyphaga</taxon>
        <taxon>Cucujiformia</taxon>
        <taxon>Chrysomeloidea</taxon>
        <taxon>Cerambycidae</taxon>
        <taxon>Lamiinae</taxon>
        <taxon>Acanthocinini</taxon>
        <taxon>Exocentrus</taxon>
    </lineage>
</organism>
<dbReference type="AlphaFoldDB" id="A0AAV8W1Z0"/>
<dbReference type="InterPro" id="IPR016181">
    <property type="entry name" value="Acyl_CoA_acyltransferase"/>
</dbReference>
<protein>
    <recommendedName>
        <fullName evidence="1">N-acetyltransferase domain-containing protein</fullName>
    </recommendedName>
</protein>
<evidence type="ECO:0000259" key="1">
    <source>
        <dbReference type="Pfam" id="PF00583"/>
    </source>
</evidence>
<dbReference type="Pfam" id="PF00583">
    <property type="entry name" value="Acetyltransf_1"/>
    <property type="match status" value="1"/>
</dbReference>
<keyword evidence="3" id="KW-1185">Reference proteome</keyword>
<gene>
    <name evidence="2" type="ORF">NQ315_011828</name>
</gene>
<evidence type="ECO:0000313" key="2">
    <source>
        <dbReference type="EMBL" id="KAJ8920167.1"/>
    </source>
</evidence>